<evidence type="ECO:0000313" key="9">
    <source>
        <dbReference type="EMBL" id="TIA86972.1"/>
    </source>
</evidence>
<dbReference type="InterPro" id="IPR003789">
    <property type="entry name" value="Asn/Gln_tRNA_amidoTrase-B-like"/>
</dbReference>
<keyword evidence="3 7" id="KW-0547">Nucleotide-binding</keyword>
<dbReference type="OrthoDB" id="1722066at2759"/>
<dbReference type="InterPro" id="IPR006075">
    <property type="entry name" value="Asn/Gln-tRNA_Trfase_suB/E_cat"/>
</dbReference>
<comment type="subunit">
    <text evidence="7">Subunit of the heterotrimeric GatCAB amidotransferase (AdT) complex, composed of A, B and C subunits.</text>
</comment>
<comment type="catalytic activity">
    <reaction evidence="6 7">
        <text>L-glutamyl-tRNA(Gln) + L-glutamine + ATP + H2O = L-glutaminyl-tRNA(Gln) + L-glutamate + ADP + phosphate + H(+)</text>
        <dbReference type="Rhea" id="RHEA:17521"/>
        <dbReference type="Rhea" id="RHEA-COMP:9681"/>
        <dbReference type="Rhea" id="RHEA-COMP:9684"/>
        <dbReference type="ChEBI" id="CHEBI:15377"/>
        <dbReference type="ChEBI" id="CHEBI:15378"/>
        <dbReference type="ChEBI" id="CHEBI:29985"/>
        <dbReference type="ChEBI" id="CHEBI:30616"/>
        <dbReference type="ChEBI" id="CHEBI:43474"/>
        <dbReference type="ChEBI" id="CHEBI:58359"/>
        <dbReference type="ChEBI" id="CHEBI:78520"/>
        <dbReference type="ChEBI" id="CHEBI:78521"/>
        <dbReference type="ChEBI" id="CHEBI:456216"/>
    </reaction>
</comment>
<gene>
    <name evidence="9" type="ORF">E3P99_03480</name>
</gene>
<dbReference type="GO" id="GO:0050567">
    <property type="term" value="F:glutaminyl-tRNA synthase (glutamine-hydrolyzing) activity"/>
    <property type="evidence" value="ECO:0007669"/>
    <property type="project" value="UniProtKB-UniRule"/>
</dbReference>
<dbReference type="GO" id="GO:0030956">
    <property type="term" value="C:glutamyl-tRNA(Gln) amidotransferase complex"/>
    <property type="evidence" value="ECO:0007669"/>
    <property type="project" value="UniProtKB-UniRule"/>
</dbReference>
<dbReference type="NCBIfam" id="TIGR00133">
    <property type="entry name" value="gatB"/>
    <property type="match status" value="1"/>
</dbReference>
<keyword evidence="10" id="KW-1185">Reference proteome</keyword>
<evidence type="ECO:0000256" key="7">
    <source>
        <dbReference type="HAMAP-Rule" id="MF_03147"/>
    </source>
</evidence>
<keyword evidence="5 7" id="KW-0648">Protein biosynthesis</keyword>
<dbReference type="GO" id="GO:0005739">
    <property type="term" value="C:mitochondrion"/>
    <property type="evidence" value="ECO:0007669"/>
    <property type="project" value="UniProtKB-SubCell"/>
</dbReference>
<accession>A0A4T0FF98</accession>
<evidence type="ECO:0000313" key="10">
    <source>
        <dbReference type="Proteomes" id="UP000310189"/>
    </source>
</evidence>
<dbReference type="SMART" id="SM00845">
    <property type="entry name" value="GatB_Yqey"/>
    <property type="match status" value="1"/>
</dbReference>
<organism evidence="9 10">
    <name type="scientific">Wallemia hederae</name>
    <dbReference type="NCBI Taxonomy" id="1540922"/>
    <lineage>
        <taxon>Eukaryota</taxon>
        <taxon>Fungi</taxon>
        <taxon>Dikarya</taxon>
        <taxon>Basidiomycota</taxon>
        <taxon>Wallemiomycotina</taxon>
        <taxon>Wallemiomycetes</taxon>
        <taxon>Wallemiales</taxon>
        <taxon>Wallemiaceae</taxon>
        <taxon>Wallemia</taxon>
    </lineage>
</organism>
<dbReference type="InterPro" id="IPR017959">
    <property type="entry name" value="Asn/Gln-tRNA_amidoTrfase_suB/E"/>
</dbReference>
<comment type="caution">
    <text evidence="9">The sequence shown here is derived from an EMBL/GenBank/DDBJ whole genome shotgun (WGS) entry which is preliminary data.</text>
</comment>
<keyword evidence="2 7" id="KW-0436">Ligase</keyword>
<dbReference type="NCBIfam" id="NF004014">
    <property type="entry name" value="PRK05477.1-4"/>
    <property type="match status" value="1"/>
</dbReference>
<dbReference type="InterPro" id="IPR018027">
    <property type="entry name" value="Asn/Gln_amidotransferase"/>
</dbReference>
<dbReference type="InterPro" id="IPR017958">
    <property type="entry name" value="Gln-tRNA_amidoTrfase_suB_CS"/>
</dbReference>
<dbReference type="EC" id="6.3.5.-" evidence="7"/>
<comment type="subcellular location">
    <subcellularLocation>
        <location evidence="7">Mitochondrion</location>
    </subcellularLocation>
</comment>
<dbReference type="EMBL" id="SPNW01000069">
    <property type="protein sequence ID" value="TIA86972.1"/>
    <property type="molecule type" value="Genomic_DNA"/>
</dbReference>
<dbReference type="Proteomes" id="UP000310189">
    <property type="component" value="Unassembled WGS sequence"/>
</dbReference>
<evidence type="ECO:0000256" key="2">
    <source>
        <dbReference type="ARBA" id="ARBA00022598"/>
    </source>
</evidence>
<feature type="domain" description="Asn/Gln amidotransferase" evidence="8">
    <location>
        <begin position="383"/>
        <end position="529"/>
    </location>
</feature>
<name>A0A4T0FF98_9BASI</name>
<reference evidence="9 10" key="1">
    <citation type="submission" date="2019-03" db="EMBL/GenBank/DDBJ databases">
        <title>Sequencing 23 genomes of Wallemia ichthyophaga.</title>
        <authorList>
            <person name="Gostincar C."/>
        </authorList>
    </citation>
    <scope>NUCLEOTIDE SEQUENCE [LARGE SCALE GENOMIC DNA]</scope>
    <source>
        <strain evidence="9 10">EXF-5753</strain>
    </source>
</reference>
<keyword evidence="7" id="KW-0496">Mitochondrion</keyword>
<proteinExistence type="inferred from homology"/>
<comment type="similarity">
    <text evidence="1 7">Belongs to the GatB/GatE family. GatB subfamily.</text>
</comment>
<dbReference type="Pfam" id="PF02934">
    <property type="entry name" value="GatB_N"/>
    <property type="match status" value="1"/>
</dbReference>
<comment type="function">
    <text evidence="7">Allows the formation of correctly charged Gln-tRNA(Gln) through the transamidation of misacylated Glu-tRNA(Gln) in the mitochondria. The reaction takes place in the presence of glutamine and ATP through an activated gamma-phospho-Glu-tRNA(Gln).</text>
</comment>
<dbReference type="GO" id="GO:0032543">
    <property type="term" value="P:mitochondrial translation"/>
    <property type="evidence" value="ECO:0007669"/>
    <property type="project" value="UniProtKB-UniRule"/>
</dbReference>
<evidence type="ECO:0000256" key="4">
    <source>
        <dbReference type="ARBA" id="ARBA00022840"/>
    </source>
</evidence>
<dbReference type="GO" id="GO:0070681">
    <property type="term" value="P:glutaminyl-tRNAGln biosynthesis via transamidation"/>
    <property type="evidence" value="ECO:0007669"/>
    <property type="project" value="UniProtKB-UniRule"/>
</dbReference>
<dbReference type="InterPro" id="IPR014746">
    <property type="entry name" value="Gln_synth/guanido_kin_cat_dom"/>
</dbReference>
<dbReference type="SUPFAM" id="SSF55931">
    <property type="entry name" value="Glutamine synthetase/guanido kinase"/>
    <property type="match status" value="1"/>
</dbReference>
<dbReference type="PROSITE" id="PS01234">
    <property type="entry name" value="GATB"/>
    <property type="match status" value="1"/>
</dbReference>
<dbReference type="SUPFAM" id="SSF89095">
    <property type="entry name" value="GatB/YqeY motif"/>
    <property type="match status" value="1"/>
</dbReference>
<keyword evidence="4 7" id="KW-0067">ATP-binding</keyword>
<dbReference type="Gene3D" id="1.10.10.410">
    <property type="match status" value="1"/>
</dbReference>
<dbReference type="NCBIfam" id="NF004012">
    <property type="entry name" value="PRK05477.1-2"/>
    <property type="match status" value="1"/>
</dbReference>
<evidence type="ECO:0000256" key="5">
    <source>
        <dbReference type="ARBA" id="ARBA00022917"/>
    </source>
</evidence>
<evidence type="ECO:0000259" key="8">
    <source>
        <dbReference type="SMART" id="SM00845"/>
    </source>
</evidence>
<dbReference type="PANTHER" id="PTHR11659:SF0">
    <property type="entry name" value="GLUTAMYL-TRNA(GLN) AMIDOTRANSFERASE SUBUNIT B, MITOCHONDRIAL"/>
    <property type="match status" value="1"/>
</dbReference>
<sequence length="532" mass="59384">MHSTRILQNVPKKIKNSKGDSNAASWLSQYRLIIGLEIHAQLNASIKLFSKSKVSNDFSKPNSFVSAFDASVPGTLPILNKEPYWKAIKAAVALNCTVNPSSSFDRKHYFYYDLPQGYQITQQYNPLAHSGAVPFRANIDDTITRDFSVNVQRIQLEQDTGKAYFHSDTATPLVDLNRCGVALIEIVTRPDMQTPSEAVAFVKKLRSILRAIDVCNGNMEEGNLRADVNVNVEGTTDNVTNTVTRTPRVEIKNLNSLKSMTAAINYEYERHAKAIRDGQAHVIHQDTLGWDVQRSQTYKMRSKEDAVDYRYMPDPNLRSVGVTEHQVQEVRNKLETLPDAVRDRLMQEYGLNARDVNVLLMVNEDLSSVGGNSNSNSDSDIVQYFEELARLSQSPQLAVNWVIHELLGQLSQRDVAFSRHVVTVDRMHELLSLIQTNQVTSTAAKKVLGAMLDSDASATATLDQLDLRMLSQDALQDVVQQTVDQLQDESNKAQQGNTKVVRKLIGHAMKLASGKADGSRLEAMLKEKLGLL</sequence>
<dbReference type="InterPro" id="IPR004413">
    <property type="entry name" value="GatB"/>
</dbReference>
<dbReference type="GO" id="GO:0005524">
    <property type="term" value="F:ATP binding"/>
    <property type="evidence" value="ECO:0007669"/>
    <property type="project" value="UniProtKB-KW"/>
</dbReference>
<dbReference type="Pfam" id="PF02637">
    <property type="entry name" value="GatB_Yqey"/>
    <property type="match status" value="1"/>
</dbReference>
<protein>
    <recommendedName>
        <fullName evidence="7">Glutamyl-tRNA(Gln) amidotransferase subunit B, mitochondrial</fullName>
        <shortName evidence="7">Glu-AdT subunit B</shortName>
        <ecNumber evidence="7">6.3.5.-</ecNumber>
    </recommendedName>
</protein>
<evidence type="ECO:0000256" key="1">
    <source>
        <dbReference type="ARBA" id="ARBA00005306"/>
    </source>
</evidence>
<evidence type="ECO:0000256" key="3">
    <source>
        <dbReference type="ARBA" id="ARBA00022741"/>
    </source>
</evidence>
<dbReference type="InterPro" id="IPR023168">
    <property type="entry name" value="GatB_Yqey_C_2"/>
</dbReference>
<dbReference type="PANTHER" id="PTHR11659">
    <property type="entry name" value="GLUTAMYL-TRNA GLN AMIDOTRANSFERASE SUBUNIT B MITOCHONDRIAL AND PROKARYOTIC PET112-RELATED"/>
    <property type="match status" value="1"/>
</dbReference>
<dbReference type="HAMAP" id="MF_00121">
    <property type="entry name" value="GatB"/>
    <property type="match status" value="1"/>
</dbReference>
<evidence type="ECO:0000256" key="6">
    <source>
        <dbReference type="ARBA" id="ARBA00047913"/>
    </source>
</evidence>
<dbReference type="AlphaFoldDB" id="A0A4T0FF98"/>